<evidence type="ECO:0000256" key="1">
    <source>
        <dbReference type="ARBA" id="ARBA00004496"/>
    </source>
</evidence>
<sequence length="695" mass="74760">MANQTLTFEIGTEELPAFALHAATEKLGGMFADALDGAGIPHGEISVYSTPRRLIVSALAVPEATEALTETFRGPAAKIAFDADGNPTKAALGFARGKGVDASALERRDENGVEYVYAVKSTPSVQVITLLPDILQNLITSIYWPRSQRWGSRHEHFSRPVRWLFAMHGDAVVPVEFAGLTAGNTTCGHRFLAPGPWEVASADALIDVLREHNVVPTEAEREASIREQVAAIEEKTGLVAELPAKTMAEVVNLAEFPTVMVGEFDELFLAVPKEITVDAMLVHQRYFPLFNADGTLANKFLITSNGDPKFEANIVDGNQRVVAARLYDAKFFYDEDLKRPLEDYVERLDTVVFQEKLGTTRAKTDRIVALAKAIAADAGVTGQEAADAERAAYLAKADLVTGAVVEFTSVQGIMGSYYAKAAGETDAVARAIADHYRPRFSGDDVPAERVGCIVAIADKLDTICGLFAIGQGPTGSSDPFALRRSALGIVTMLLSGKGLEISLGAAIDVALASYAAQGIEFDAAAVRADVVDFFITRTKVMAKDEGAAPDAIDAVLAVSVEEPVVFMQRVRALVAAREQQAETFDDLATAYARANNLRDEKLGTNVDESLLGDEERALLDAVAAAEGKVAEHLAGNEYAAALAELANLRAPIDAFFDGVMVMDENEAIRENRLRLLNRFVAVFKDVADFGKMAKK</sequence>
<keyword evidence="8 10" id="KW-0030">Aminoacyl-tRNA synthetase</keyword>
<dbReference type="RefSeq" id="WP_114616037.1">
    <property type="nucleotide sequence ID" value="NZ_PPTO01000014.1"/>
</dbReference>
<organism evidence="12 13">
    <name type="scientific">Slackia isoflavoniconvertens</name>
    <dbReference type="NCBI Taxonomy" id="572010"/>
    <lineage>
        <taxon>Bacteria</taxon>
        <taxon>Bacillati</taxon>
        <taxon>Actinomycetota</taxon>
        <taxon>Coriobacteriia</taxon>
        <taxon>Eggerthellales</taxon>
        <taxon>Eggerthellaceae</taxon>
        <taxon>Slackia</taxon>
    </lineage>
</organism>
<dbReference type="PRINTS" id="PR01045">
    <property type="entry name" value="TRNASYNTHGB"/>
</dbReference>
<dbReference type="AlphaFoldDB" id="A0A369LBE4"/>
<keyword evidence="4 10" id="KW-0436">Ligase</keyword>
<dbReference type="NCBIfam" id="TIGR00211">
    <property type="entry name" value="glyS"/>
    <property type="match status" value="1"/>
</dbReference>
<evidence type="ECO:0000313" key="13">
    <source>
        <dbReference type="Proteomes" id="UP000253975"/>
    </source>
</evidence>
<proteinExistence type="inferred from homology"/>
<dbReference type="Pfam" id="PF05746">
    <property type="entry name" value="DALR_1"/>
    <property type="match status" value="1"/>
</dbReference>
<dbReference type="GO" id="GO:0006420">
    <property type="term" value="P:arginyl-tRNA aminoacylation"/>
    <property type="evidence" value="ECO:0007669"/>
    <property type="project" value="InterPro"/>
</dbReference>
<comment type="subunit">
    <text evidence="10">Tetramer of two alpha and two beta subunits.</text>
</comment>
<dbReference type="InterPro" id="IPR008909">
    <property type="entry name" value="DALR_anticod-bd"/>
</dbReference>
<dbReference type="SUPFAM" id="SSF109604">
    <property type="entry name" value="HD-domain/PDEase-like"/>
    <property type="match status" value="1"/>
</dbReference>
<dbReference type="PANTHER" id="PTHR30075:SF2">
    <property type="entry name" value="GLYCINE--TRNA LIGASE, CHLOROPLASTIC_MITOCHONDRIAL 2"/>
    <property type="match status" value="1"/>
</dbReference>
<comment type="similarity">
    <text evidence="2 10">Belongs to the class-II aminoacyl-tRNA synthetase family.</text>
</comment>
<protein>
    <recommendedName>
        <fullName evidence="10">Glycine--tRNA ligase beta subunit</fullName>
        <ecNumber evidence="10">6.1.1.14</ecNumber>
    </recommendedName>
    <alternativeName>
        <fullName evidence="10">Glycyl-tRNA synthetase beta subunit</fullName>
        <shortName evidence="10">GlyRS</shortName>
    </alternativeName>
</protein>
<feature type="domain" description="DALR anticodon binding" evidence="11">
    <location>
        <begin position="589"/>
        <end position="685"/>
    </location>
</feature>
<evidence type="ECO:0000256" key="10">
    <source>
        <dbReference type="HAMAP-Rule" id="MF_00255"/>
    </source>
</evidence>
<evidence type="ECO:0000259" key="11">
    <source>
        <dbReference type="Pfam" id="PF05746"/>
    </source>
</evidence>
<dbReference type="PROSITE" id="PS50861">
    <property type="entry name" value="AA_TRNA_LIGASE_II_GLYAB"/>
    <property type="match status" value="1"/>
</dbReference>
<keyword evidence="6 10" id="KW-0067">ATP-binding</keyword>
<evidence type="ECO:0000256" key="4">
    <source>
        <dbReference type="ARBA" id="ARBA00022598"/>
    </source>
</evidence>
<comment type="catalytic activity">
    <reaction evidence="9 10">
        <text>tRNA(Gly) + glycine + ATP = glycyl-tRNA(Gly) + AMP + diphosphate</text>
        <dbReference type="Rhea" id="RHEA:16013"/>
        <dbReference type="Rhea" id="RHEA-COMP:9664"/>
        <dbReference type="Rhea" id="RHEA-COMP:9683"/>
        <dbReference type="ChEBI" id="CHEBI:30616"/>
        <dbReference type="ChEBI" id="CHEBI:33019"/>
        <dbReference type="ChEBI" id="CHEBI:57305"/>
        <dbReference type="ChEBI" id="CHEBI:78442"/>
        <dbReference type="ChEBI" id="CHEBI:78522"/>
        <dbReference type="ChEBI" id="CHEBI:456215"/>
        <dbReference type="EC" id="6.1.1.14"/>
    </reaction>
</comment>
<evidence type="ECO:0000256" key="2">
    <source>
        <dbReference type="ARBA" id="ARBA00008226"/>
    </source>
</evidence>
<evidence type="ECO:0000313" key="12">
    <source>
        <dbReference type="EMBL" id="RDB56494.1"/>
    </source>
</evidence>
<comment type="subcellular location">
    <subcellularLocation>
        <location evidence="1 10">Cytoplasm</location>
    </subcellularLocation>
</comment>
<evidence type="ECO:0000256" key="8">
    <source>
        <dbReference type="ARBA" id="ARBA00023146"/>
    </source>
</evidence>
<dbReference type="InterPro" id="IPR006194">
    <property type="entry name" value="Gly-tRNA-synth_heterodimer"/>
</dbReference>
<dbReference type="GO" id="GO:0005524">
    <property type="term" value="F:ATP binding"/>
    <property type="evidence" value="ECO:0007669"/>
    <property type="project" value="UniProtKB-UniRule"/>
</dbReference>
<dbReference type="EC" id="6.1.1.14" evidence="10"/>
<dbReference type="Pfam" id="PF02092">
    <property type="entry name" value="tRNA_synt_2f"/>
    <property type="match status" value="1"/>
</dbReference>
<evidence type="ECO:0000256" key="7">
    <source>
        <dbReference type="ARBA" id="ARBA00022917"/>
    </source>
</evidence>
<keyword evidence="7 10" id="KW-0648">Protein biosynthesis</keyword>
<dbReference type="PANTHER" id="PTHR30075">
    <property type="entry name" value="GLYCYL-TRNA SYNTHETASE"/>
    <property type="match status" value="1"/>
</dbReference>
<evidence type="ECO:0000256" key="9">
    <source>
        <dbReference type="ARBA" id="ARBA00047937"/>
    </source>
</evidence>
<name>A0A369LBE4_9ACTN</name>
<dbReference type="GO" id="GO:0004820">
    <property type="term" value="F:glycine-tRNA ligase activity"/>
    <property type="evidence" value="ECO:0007669"/>
    <property type="project" value="UniProtKB-UniRule"/>
</dbReference>
<dbReference type="GO" id="GO:0005829">
    <property type="term" value="C:cytosol"/>
    <property type="evidence" value="ECO:0007669"/>
    <property type="project" value="TreeGrafter"/>
</dbReference>
<keyword evidence="5 10" id="KW-0547">Nucleotide-binding</keyword>
<dbReference type="InterPro" id="IPR015944">
    <property type="entry name" value="Gly-tRNA-synth_bsu"/>
</dbReference>
<reference evidence="12 13" key="1">
    <citation type="journal article" date="2018" name="Elife">
        <title>Discovery and characterization of a prevalent human gut bacterial enzyme sufficient for the inactivation of a family of plant toxins.</title>
        <authorList>
            <person name="Koppel N."/>
            <person name="Bisanz J.E."/>
            <person name="Pandelia M.E."/>
            <person name="Turnbaugh P.J."/>
            <person name="Balskus E.P."/>
        </authorList>
    </citation>
    <scope>NUCLEOTIDE SEQUENCE [LARGE SCALE GENOMIC DNA]</scope>
    <source>
        <strain evidence="12 13">OB21 GAM31</strain>
    </source>
</reference>
<evidence type="ECO:0000256" key="5">
    <source>
        <dbReference type="ARBA" id="ARBA00022741"/>
    </source>
</evidence>
<accession>A0A369LBE4</accession>
<dbReference type="GO" id="GO:0004814">
    <property type="term" value="F:arginine-tRNA ligase activity"/>
    <property type="evidence" value="ECO:0007669"/>
    <property type="project" value="InterPro"/>
</dbReference>
<comment type="caution">
    <text evidence="12">The sequence shown here is derived from an EMBL/GenBank/DDBJ whole genome shotgun (WGS) entry which is preliminary data.</text>
</comment>
<dbReference type="GO" id="GO:0006426">
    <property type="term" value="P:glycyl-tRNA aminoacylation"/>
    <property type="evidence" value="ECO:0007669"/>
    <property type="project" value="UniProtKB-UniRule"/>
</dbReference>
<keyword evidence="3 10" id="KW-0963">Cytoplasm</keyword>
<gene>
    <name evidence="10" type="primary">glyS</name>
    <name evidence="12" type="ORF">C1881_08140</name>
</gene>
<evidence type="ECO:0000256" key="3">
    <source>
        <dbReference type="ARBA" id="ARBA00022490"/>
    </source>
</evidence>
<dbReference type="Proteomes" id="UP000253975">
    <property type="component" value="Unassembled WGS sequence"/>
</dbReference>
<dbReference type="EMBL" id="PPTO01000014">
    <property type="protein sequence ID" value="RDB56494.1"/>
    <property type="molecule type" value="Genomic_DNA"/>
</dbReference>
<dbReference type="HAMAP" id="MF_00255">
    <property type="entry name" value="Gly_tRNA_synth_beta"/>
    <property type="match status" value="1"/>
</dbReference>
<evidence type="ECO:0000256" key="6">
    <source>
        <dbReference type="ARBA" id="ARBA00022840"/>
    </source>
</evidence>